<dbReference type="InterPro" id="IPR026444">
    <property type="entry name" value="Secre_tail"/>
</dbReference>
<dbReference type="GO" id="GO:0016747">
    <property type="term" value="F:acyltransferase activity, transferring groups other than amino-acyl groups"/>
    <property type="evidence" value="ECO:0007669"/>
    <property type="project" value="TreeGrafter"/>
</dbReference>
<keyword evidence="1" id="KW-0732">Signal</keyword>
<gene>
    <name evidence="3" type="ORF">A2519_16795</name>
</gene>
<dbReference type="EMBL" id="MFYX01000038">
    <property type="protein sequence ID" value="OGK06127.1"/>
    <property type="molecule type" value="Genomic_DNA"/>
</dbReference>
<dbReference type="Pfam" id="PF00756">
    <property type="entry name" value="Esterase"/>
    <property type="match status" value="1"/>
</dbReference>
<dbReference type="InterPro" id="IPR013783">
    <property type="entry name" value="Ig-like_fold"/>
</dbReference>
<dbReference type="Gene3D" id="3.40.50.1820">
    <property type="entry name" value="alpha/beta hydrolase"/>
    <property type="match status" value="1"/>
</dbReference>
<feature type="domain" description="Secretion system C-terminal sorting" evidence="2">
    <location>
        <begin position="726"/>
        <end position="804"/>
    </location>
</feature>
<dbReference type="Pfam" id="PF18962">
    <property type="entry name" value="Por_Secre_tail"/>
    <property type="match status" value="1"/>
</dbReference>
<accession>A0A1F7FI12</accession>
<sequence length="807" mass="88442">MRVRSISLLFFMVSIAGSMEVSNVQTNGGFKAQYVYFNSIYNPGRNNDFKPFCVVVLPPEYESEPESRFPVIYNFHGQTSHPREDIYASDVFGTSVWSYDLAYIQSVKKRPVILVSADGNMNDGGNSFYEGANGYSFENYLAKELLDSIDKNFRTIPSRKGRALCGYSMGGYGSAHIGQTFPSLFCCAATYAGAFNWMGVRNHNVRAQNFLTVPFMMNEYIGAMLWSNNAAFDTLLTNAGVPHRGFFPSGSLGGHTSCIPGCSGARTQTMDFYDSCFAIAQDNPETWNYLRTKPYAFRNGTNDTIQMFGNRFVISQSRFDSLGLRAVANEHFASLHVLYLSIDSINMELLEWTSPSSNNTMEYNAQLLNESITVKTGSLYNSDTLYRVTDSILQTGIKNTSTMQPGIDGRLTIVLNGAHHILQIRNFDGSTINRPPFANAGYDQTITLPVNSLFLQGKGADNDGTISFAWNKISGGNATIVSPTDDTTEVTGLNEGEYEFEFVVTDDRFSVARDTVVVIVEPEKLFIVDSFFVIADNELDVTAPDAARGARSSMRLKSGNQGILILDFDLASLTATTIDSGKIILKTATGTTTTNYSYSASIMGITAQWQESTSTYNNTQTGTNWPGNNPNNSFSSSGVQTTTFSGTRGDAASHVFPVSGDVVVGLKNGVYHGIVIKETGSSYNNVDFYTKEQSGGYGAILEVYTSEFLPSGILSEKKDDIFLSICPNPFNPVTNITVRSAKGKYPDIKVSIYDLNGRLVKTMEKPSSANASLLTFSWDASKNPSGLYVVKTSVGKKLCSKKMVLMK</sequence>
<dbReference type="Proteomes" id="UP000179243">
    <property type="component" value="Unassembled WGS sequence"/>
</dbReference>
<dbReference type="NCBIfam" id="NF033679">
    <property type="entry name" value="DNRLRE_dom"/>
    <property type="match status" value="1"/>
</dbReference>
<dbReference type="Gene3D" id="2.60.40.10">
    <property type="entry name" value="Immunoglobulins"/>
    <property type="match status" value="1"/>
</dbReference>
<dbReference type="NCBIfam" id="TIGR04183">
    <property type="entry name" value="Por_Secre_tail"/>
    <property type="match status" value="1"/>
</dbReference>
<protein>
    <recommendedName>
        <fullName evidence="2">Secretion system C-terminal sorting domain-containing protein</fullName>
    </recommendedName>
</protein>
<proteinExistence type="predicted"/>
<dbReference type="InterPro" id="IPR000801">
    <property type="entry name" value="Esterase-like"/>
</dbReference>
<dbReference type="SUPFAM" id="SSF53474">
    <property type="entry name" value="alpha/beta-Hydrolases"/>
    <property type="match status" value="1"/>
</dbReference>
<name>A0A1F7FI12_UNCRA</name>
<dbReference type="SUPFAM" id="SSF49299">
    <property type="entry name" value="PKD domain"/>
    <property type="match status" value="1"/>
</dbReference>
<evidence type="ECO:0000259" key="2">
    <source>
        <dbReference type="Pfam" id="PF18962"/>
    </source>
</evidence>
<feature type="signal peptide" evidence="1">
    <location>
        <begin position="1"/>
        <end position="18"/>
    </location>
</feature>
<dbReference type="Pfam" id="PF22352">
    <property type="entry name" value="K319L-like_PKD"/>
    <property type="match status" value="1"/>
</dbReference>
<reference evidence="3 4" key="1">
    <citation type="journal article" date="2016" name="Nat. Commun.">
        <title>Thousands of microbial genomes shed light on interconnected biogeochemical processes in an aquifer system.</title>
        <authorList>
            <person name="Anantharaman K."/>
            <person name="Brown C.T."/>
            <person name="Hug L.A."/>
            <person name="Sharon I."/>
            <person name="Castelle C.J."/>
            <person name="Probst A.J."/>
            <person name="Thomas B.C."/>
            <person name="Singh A."/>
            <person name="Wilkins M.J."/>
            <person name="Karaoz U."/>
            <person name="Brodie E.L."/>
            <person name="Williams K.H."/>
            <person name="Hubbard S.S."/>
            <person name="Banfield J.F."/>
        </authorList>
    </citation>
    <scope>NUCLEOTIDE SEQUENCE [LARGE SCALE GENOMIC DNA]</scope>
</reference>
<dbReference type="InterPro" id="IPR050583">
    <property type="entry name" value="Mycobacterial_A85_antigen"/>
</dbReference>
<feature type="chain" id="PRO_5009528762" description="Secretion system C-terminal sorting domain-containing protein" evidence="1">
    <location>
        <begin position="19"/>
        <end position="807"/>
    </location>
</feature>
<dbReference type="InterPro" id="IPR029058">
    <property type="entry name" value="AB_hydrolase_fold"/>
</dbReference>
<dbReference type="PANTHER" id="PTHR48098">
    <property type="entry name" value="ENTEROCHELIN ESTERASE-RELATED"/>
    <property type="match status" value="1"/>
</dbReference>
<organism evidence="3 4">
    <name type="scientific">Candidatus Raymondbacteria bacterium RIFOXYD12_FULL_49_13</name>
    <dbReference type="NCBI Taxonomy" id="1817890"/>
    <lineage>
        <taxon>Bacteria</taxon>
        <taxon>Raymondiibacteriota</taxon>
    </lineage>
</organism>
<dbReference type="AlphaFoldDB" id="A0A1F7FI12"/>
<dbReference type="InterPro" id="IPR035986">
    <property type="entry name" value="PKD_dom_sf"/>
</dbReference>
<comment type="caution">
    <text evidence="3">The sequence shown here is derived from an EMBL/GenBank/DDBJ whole genome shotgun (WGS) entry which is preliminary data.</text>
</comment>
<dbReference type="PANTHER" id="PTHR48098:SF1">
    <property type="entry name" value="DIACYLGLYCEROL ACYLTRANSFERASE_MYCOLYLTRANSFERASE AG85A"/>
    <property type="match status" value="1"/>
</dbReference>
<evidence type="ECO:0000313" key="4">
    <source>
        <dbReference type="Proteomes" id="UP000179243"/>
    </source>
</evidence>
<evidence type="ECO:0000256" key="1">
    <source>
        <dbReference type="SAM" id="SignalP"/>
    </source>
</evidence>
<evidence type="ECO:0000313" key="3">
    <source>
        <dbReference type="EMBL" id="OGK06127.1"/>
    </source>
</evidence>